<sequence>MSDPASTLTRPQATNSPFLYQTGCFIEVGPLKQRFPVHKELLISKSIVMAQHFLLGENWKQIETFLLDLQHRLQISKPLELYAYATEKYQKMKELASTDGFCTEPYTRIRNIITQHFYENGNPVLVTAHYRDDAEAAILANLQDHLNQPSMFPALEQSINNKFWLQDSRVQPLIMQIMVRWLYTGFIGIPTKEGRPGPLTPRDLESLRRLAEELGPTD</sequence>
<evidence type="ECO:0000313" key="2">
    <source>
        <dbReference type="Proteomes" id="UP000800041"/>
    </source>
</evidence>
<dbReference type="EMBL" id="ML977155">
    <property type="protein sequence ID" value="KAF1986747.1"/>
    <property type="molecule type" value="Genomic_DNA"/>
</dbReference>
<proteinExistence type="predicted"/>
<organism evidence="1 2">
    <name type="scientific">Aulographum hederae CBS 113979</name>
    <dbReference type="NCBI Taxonomy" id="1176131"/>
    <lineage>
        <taxon>Eukaryota</taxon>
        <taxon>Fungi</taxon>
        <taxon>Dikarya</taxon>
        <taxon>Ascomycota</taxon>
        <taxon>Pezizomycotina</taxon>
        <taxon>Dothideomycetes</taxon>
        <taxon>Pleosporomycetidae</taxon>
        <taxon>Aulographales</taxon>
        <taxon>Aulographaceae</taxon>
    </lineage>
</organism>
<gene>
    <name evidence="1" type="ORF">K402DRAFT_463281</name>
</gene>
<name>A0A6G1H124_9PEZI</name>
<accession>A0A6G1H124</accession>
<reference evidence="1" key="1">
    <citation type="journal article" date="2020" name="Stud. Mycol.">
        <title>101 Dothideomycetes genomes: a test case for predicting lifestyles and emergence of pathogens.</title>
        <authorList>
            <person name="Haridas S."/>
            <person name="Albert R."/>
            <person name="Binder M."/>
            <person name="Bloem J."/>
            <person name="Labutti K."/>
            <person name="Salamov A."/>
            <person name="Andreopoulos B."/>
            <person name="Baker S."/>
            <person name="Barry K."/>
            <person name="Bills G."/>
            <person name="Bluhm B."/>
            <person name="Cannon C."/>
            <person name="Castanera R."/>
            <person name="Culley D."/>
            <person name="Daum C."/>
            <person name="Ezra D."/>
            <person name="Gonzalez J."/>
            <person name="Henrissat B."/>
            <person name="Kuo A."/>
            <person name="Liang C."/>
            <person name="Lipzen A."/>
            <person name="Lutzoni F."/>
            <person name="Magnuson J."/>
            <person name="Mondo S."/>
            <person name="Nolan M."/>
            <person name="Ohm R."/>
            <person name="Pangilinan J."/>
            <person name="Park H.-J."/>
            <person name="Ramirez L."/>
            <person name="Alfaro M."/>
            <person name="Sun H."/>
            <person name="Tritt A."/>
            <person name="Yoshinaga Y."/>
            <person name="Zwiers L.-H."/>
            <person name="Turgeon B."/>
            <person name="Goodwin S."/>
            <person name="Spatafora J."/>
            <person name="Crous P."/>
            <person name="Grigoriev I."/>
        </authorList>
    </citation>
    <scope>NUCLEOTIDE SEQUENCE</scope>
    <source>
        <strain evidence="1">CBS 113979</strain>
    </source>
</reference>
<protein>
    <recommendedName>
        <fullName evidence="3">BTB domain-containing protein</fullName>
    </recommendedName>
</protein>
<dbReference type="AlphaFoldDB" id="A0A6G1H124"/>
<evidence type="ECO:0000313" key="1">
    <source>
        <dbReference type="EMBL" id="KAF1986747.1"/>
    </source>
</evidence>
<evidence type="ECO:0008006" key="3">
    <source>
        <dbReference type="Google" id="ProtNLM"/>
    </source>
</evidence>
<dbReference type="Proteomes" id="UP000800041">
    <property type="component" value="Unassembled WGS sequence"/>
</dbReference>
<keyword evidence="2" id="KW-1185">Reference proteome</keyword>